<dbReference type="InterPro" id="IPR038063">
    <property type="entry name" value="Transpep_catalytic_dom"/>
</dbReference>
<evidence type="ECO:0000313" key="8">
    <source>
        <dbReference type="EMBL" id="QNN52219.1"/>
    </source>
</evidence>
<dbReference type="InterPro" id="IPR005490">
    <property type="entry name" value="LD_TPept_cat_dom"/>
</dbReference>
<protein>
    <submittedName>
        <fullName evidence="8">Murein L,D-transpeptidase</fullName>
    </submittedName>
</protein>
<dbReference type="SUPFAM" id="SSF141523">
    <property type="entry name" value="L,D-transpeptidase catalytic domain-like"/>
    <property type="match status" value="1"/>
</dbReference>
<proteinExistence type="predicted"/>
<dbReference type="Pfam" id="PF03734">
    <property type="entry name" value="YkuD"/>
    <property type="match status" value="1"/>
</dbReference>
<dbReference type="GO" id="GO:0071972">
    <property type="term" value="F:peptidoglycan L,D-transpeptidase activity"/>
    <property type="evidence" value="ECO:0007669"/>
    <property type="project" value="TreeGrafter"/>
</dbReference>
<evidence type="ECO:0000256" key="2">
    <source>
        <dbReference type="ARBA" id="ARBA00022679"/>
    </source>
</evidence>
<dbReference type="Proteomes" id="UP000515947">
    <property type="component" value="Chromosome"/>
</dbReference>
<dbReference type="GO" id="GO:0008360">
    <property type="term" value="P:regulation of cell shape"/>
    <property type="evidence" value="ECO:0007669"/>
    <property type="project" value="UniProtKB-UniRule"/>
</dbReference>
<dbReference type="Gene3D" id="1.10.101.10">
    <property type="entry name" value="PGBD-like superfamily/PGBD"/>
    <property type="match status" value="1"/>
</dbReference>
<sequence length="258" mass="28660">MVEARDQARDQAGRVRLLVGLLALLVLALSLTSAGGATASTSAAWTMKSPFSREVVRRGDADVDPYHIAHVRELQYRLKWRGLFAATPNGQFGPVTEAAVKAFQKRNHLAPTGVVGYRTWKPLIKRTVRGQADVPAGCKSAGWHACYDRSRHQVNLYHGGDLLNSWLVRGGGATTQTRKGSFVVYYRDIDHVSALYHAPMPYSQFFSGGQALHGSRLMMDPFVGHSHGCVNFWTEDARQLWNLTSTKKLYVRVYGAWS</sequence>
<dbReference type="AlphaFoldDB" id="A0A7G9R9E4"/>
<organism evidence="8 9">
    <name type="scientific">Nocardioides mesophilus</name>
    <dbReference type="NCBI Taxonomy" id="433659"/>
    <lineage>
        <taxon>Bacteria</taxon>
        <taxon>Bacillati</taxon>
        <taxon>Actinomycetota</taxon>
        <taxon>Actinomycetes</taxon>
        <taxon>Propionibacteriales</taxon>
        <taxon>Nocardioidaceae</taxon>
        <taxon>Nocardioides</taxon>
    </lineage>
</organism>
<dbReference type="GO" id="GO:0016740">
    <property type="term" value="F:transferase activity"/>
    <property type="evidence" value="ECO:0007669"/>
    <property type="project" value="UniProtKB-KW"/>
</dbReference>
<keyword evidence="3 6" id="KW-0133">Cell shape</keyword>
<keyword evidence="4 6" id="KW-0573">Peptidoglycan synthesis</keyword>
<accession>A0A7G9R9E4</accession>
<name>A0A7G9R9E4_9ACTN</name>
<evidence type="ECO:0000256" key="1">
    <source>
        <dbReference type="ARBA" id="ARBA00004752"/>
    </source>
</evidence>
<dbReference type="InterPro" id="IPR036366">
    <property type="entry name" value="PGBDSf"/>
</dbReference>
<evidence type="ECO:0000256" key="3">
    <source>
        <dbReference type="ARBA" id="ARBA00022960"/>
    </source>
</evidence>
<dbReference type="InterPro" id="IPR050979">
    <property type="entry name" value="LD-transpeptidase"/>
</dbReference>
<keyword evidence="5 6" id="KW-0961">Cell wall biogenesis/degradation</keyword>
<dbReference type="PROSITE" id="PS52029">
    <property type="entry name" value="LD_TPASE"/>
    <property type="match status" value="1"/>
</dbReference>
<evidence type="ECO:0000256" key="5">
    <source>
        <dbReference type="ARBA" id="ARBA00023316"/>
    </source>
</evidence>
<dbReference type="KEGG" id="nmes:H9L09_17265"/>
<dbReference type="UniPathway" id="UPA00219"/>
<dbReference type="InterPro" id="IPR036365">
    <property type="entry name" value="PGBD-like_sf"/>
</dbReference>
<dbReference type="SUPFAM" id="SSF47090">
    <property type="entry name" value="PGBD-like"/>
    <property type="match status" value="1"/>
</dbReference>
<dbReference type="InterPro" id="IPR002477">
    <property type="entry name" value="Peptidoglycan-bd-like"/>
</dbReference>
<dbReference type="CDD" id="cd16913">
    <property type="entry name" value="YkuD_like"/>
    <property type="match status" value="1"/>
</dbReference>
<dbReference type="GO" id="GO:0018104">
    <property type="term" value="P:peptidoglycan-protein cross-linking"/>
    <property type="evidence" value="ECO:0007669"/>
    <property type="project" value="TreeGrafter"/>
</dbReference>
<feature type="active site" description="Proton donor/acceptor" evidence="6">
    <location>
        <position position="213"/>
    </location>
</feature>
<dbReference type="PANTHER" id="PTHR30582:SF33">
    <property type="entry name" value="EXPORTED PROTEIN"/>
    <property type="match status" value="1"/>
</dbReference>
<evidence type="ECO:0000313" key="9">
    <source>
        <dbReference type="Proteomes" id="UP000515947"/>
    </source>
</evidence>
<reference evidence="8 9" key="1">
    <citation type="submission" date="2020-08" db="EMBL/GenBank/DDBJ databases">
        <title>Genome sequence of Nocardioides mesophilus KACC 16243T.</title>
        <authorList>
            <person name="Hyun D.-W."/>
            <person name="Bae J.-W."/>
        </authorList>
    </citation>
    <scope>NUCLEOTIDE SEQUENCE [LARGE SCALE GENOMIC DNA]</scope>
    <source>
        <strain evidence="8 9">KACC 16243</strain>
    </source>
</reference>
<dbReference type="PANTHER" id="PTHR30582">
    <property type="entry name" value="L,D-TRANSPEPTIDASE"/>
    <property type="match status" value="1"/>
</dbReference>
<gene>
    <name evidence="8" type="ORF">H9L09_17265</name>
</gene>
<evidence type="ECO:0000256" key="6">
    <source>
        <dbReference type="PROSITE-ProRule" id="PRU01373"/>
    </source>
</evidence>
<keyword evidence="2" id="KW-0808">Transferase</keyword>
<dbReference type="GO" id="GO:0071555">
    <property type="term" value="P:cell wall organization"/>
    <property type="evidence" value="ECO:0007669"/>
    <property type="project" value="UniProtKB-UniRule"/>
</dbReference>
<dbReference type="RefSeq" id="WP_187578061.1">
    <property type="nucleotide sequence ID" value="NZ_CP060713.1"/>
</dbReference>
<dbReference type="GO" id="GO:0005576">
    <property type="term" value="C:extracellular region"/>
    <property type="evidence" value="ECO:0007669"/>
    <property type="project" value="TreeGrafter"/>
</dbReference>
<dbReference type="EMBL" id="CP060713">
    <property type="protein sequence ID" value="QNN52219.1"/>
    <property type="molecule type" value="Genomic_DNA"/>
</dbReference>
<feature type="active site" description="Nucleophile" evidence="6">
    <location>
        <position position="229"/>
    </location>
</feature>
<keyword evidence="9" id="KW-1185">Reference proteome</keyword>
<comment type="pathway">
    <text evidence="1 6">Cell wall biogenesis; peptidoglycan biosynthesis.</text>
</comment>
<dbReference type="Gene3D" id="2.40.440.10">
    <property type="entry name" value="L,D-transpeptidase catalytic domain-like"/>
    <property type="match status" value="1"/>
</dbReference>
<feature type="domain" description="L,D-TPase catalytic" evidence="7">
    <location>
        <begin position="143"/>
        <end position="254"/>
    </location>
</feature>
<evidence type="ECO:0000256" key="4">
    <source>
        <dbReference type="ARBA" id="ARBA00022984"/>
    </source>
</evidence>
<dbReference type="Pfam" id="PF01471">
    <property type="entry name" value="PG_binding_1"/>
    <property type="match status" value="1"/>
</dbReference>
<evidence type="ECO:0000259" key="7">
    <source>
        <dbReference type="PROSITE" id="PS52029"/>
    </source>
</evidence>